<proteinExistence type="inferred from homology"/>
<comment type="caution">
    <text evidence="4">The sequence shown here is derived from an EMBL/GenBank/DDBJ whole genome shotgun (WGS) entry which is preliminary data.</text>
</comment>
<accession>A0A2A9D116</accession>
<dbReference type="OrthoDB" id="9782542at2"/>
<dbReference type="InterPro" id="IPR004474">
    <property type="entry name" value="LytR_CpsA_psr"/>
</dbReference>
<feature type="compositionally biased region" description="Acidic residues" evidence="2">
    <location>
        <begin position="387"/>
        <end position="407"/>
    </location>
</feature>
<evidence type="ECO:0000259" key="3">
    <source>
        <dbReference type="Pfam" id="PF03816"/>
    </source>
</evidence>
<comment type="similarity">
    <text evidence="1">Belongs to the LytR/CpsA/Psr (LCP) family.</text>
</comment>
<dbReference type="PANTHER" id="PTHR33392:SF6">
    <property type="entry name" value="POLYISOPRENYL-TEICHOIC ACID--PEPTIDOGLYCAN TEICHOIC ACID TRANSFERASE TAGU"/>
    <property type="match status" value="1"/>
</dbReference>
<dbReference type="EMBL" id="PDJD01000001">
    <property type="protein sequence ID" value="PFG20367.1"/>
    <property type="molecule type" value="Genomic_DNA"/>
</dbReference>
<feature type="region of interest" description="Disordered" evidence="2">
    <location>
        <begin position="356"/>
        <end position="420"/>
    </location>
</feature>
<keyword evidence="5" id="KW-1185">Reference proteome</keyword>
<dbReference type="InterPro" id="IPR050922">
    <property type="entry name" value="LytR/CpsA/Psr_CW_biosynth"/>
</dbReference>
<dbReference type="Pfam" id="PF03816">
    <property type="entry name" value="LytR_cpsA_psr"/>
    <property type="match status" value="1"/>
</dbReference>
<name>A0A2A9D116_9MICO</name>
<dbReference type="AlphaFoldDB" id="A0A2A9D116"/>
<evidence type="ECO:0000313" key="4">
    <source>
        <dbReference type="EMBL" id="PFG20367.1"/>
    </source>
</evidence>
<evidence type="ECO:0000256" key="2">
    <source>
        <dbReference type="SAM" id="MobiDB-lite"/>
    </source>
</evidence>
<organism evidence="4 5">
    <name type="scientific">Serinibacter salmoneus</name>
    <dbReference type="NCBI Taxonomy" id="556530"/>
    <lineage>
        <taxon>Bacteria</taxon>
        <taxon>Bacillati</taxon>
        <taxon>Actinomycetota</taxon>
        <taxon>Actinomycetes</taxon>
        <taxon>Micrococcales</taxon>
        <taxon>Beutenbergiaceae</taxon>
        <taxon>Serinibacter</taxon>
    </lineage>
</organism>
<gene>
    <name evidence="4" type="ORF">ATL40_1965</name>
</gene>
<dbReference type="Proteomes" id="UP000224915">
    <property type="component" value="Unassembled WGS sequence"/>
</dbReference>
<evidence type="ECO:0000313" key="5">
    <source>
        <dbReference type="Proteomes" id="UP000224915"/>
    </source>
</evidence>
<dbReference type="NCBIfam" id="TIGR00350">
    <property type="entry name" value="lytR_cpsA_psr"/>
    <property type="match status" value="1"/>
</dbReference>
<sequence>MPSSPRPTRHARRLIDRRWLRALATALVAVLAFSGTAVAAMYYTLTHNISSNYALEDFRPTPEVEEAVATEGENPTDPMAGQDWNILLIGSDSRDGENGDVSGDGDLFEGARADTTILLHLPADRSRAEAVSIPRDLLTAVPSCVTDSDGSTSWAQDSAMFNSAFATGGINGDVGLGAICTALTVEEMSGLTIDDYAVVDFAGFERMVDTIGGVPMCFPEALHDDLAGLDIAAGEQTLDGVQALALARARKSLGDGSDIQRIDRQQELLAAMVRQVLSLNLVTDSYALIQFLDAVTSSLTTSQGLGNPISLAGLALELAPIGAEGVAFVTLPFDPAGARVVANAQSEELWERLRNDEPLNSASAQPEETTSSDSTPSSSPSAAPQEDTSEDSEPSEDGESTPDEVSDPWEVLSGDEGATC</sequence>
<feature type="compositionally biased region" description="Low complexity" evidence="2">
    <location>
        <begin position="365"/>
        <end position="386"/>
    </location>
</feature>
<reference evidence="4 5" key="1">
    <citation type="submission" date="2017-10" db="EMBL/GenBank/DDBJ databases">
        <title>Sequencing the genomes of 1000 actinobacteria strains.</title>
        <authorList>
            <person name="Klenk H.-P."/>
        </authorList>
    </citation>
    <scope>NUCLEOTIDE SEQUENCE [LARGE SCALE GENOMIC DNA]</scope>
    <source>
        <strain evidence="4 5">DSM 21801</strain>
    </source>
</reference>
<dbReference type="Gene3D" id="3.40.630.190">
    <property type="entry name" value="LCP protein"/>
    <property type="match status" value="1"/>
</dbReference>
<dbReference type="RefSeq" id="WP_143556932.1">
    <property type="nucleotide sequence ID" value="NZ_PDJD01000001.1"/>
</dbReference>
<evidence type="ECO:0000256" key="1">
    <source>
        <dbReference type="ARBA" id="ARBA00006068"/>
    </source>
</evidence>
<protein>
    <submittedName>
        <fullName evidence="4">LytR family transcriptional attenuator</fullName>
    </submittedName>
</protein>
<feature type="domain" description="Cell envelope-related transcriptional attenuator" evidence="3">
    <location>
        <begin position="112"/>
        <end position="277"/>
    </location>
</feature>
<dbReference type="PANTHER" id="PTHR33392">
    <property type="entry name" value="POLYISOPRENYL-TEICHOIC ACID--PEPTIDOGLYCAN TEICHOIC ACID TRANSFERASE TAGU"/>
    <property type="match status" value="1"/>
</dbReference>